<evidence type="ECO:0000313" key="2">
    <source>
        <dbReference type="EMBL" id="MBB6407448.1"/>
    </source>
</evidence>
<accession>A0A841P3K5</accession>
<feature type="signal peptide" evidence="1">
    <location>
        <begin position="1"/>
        <end position="27"/>
    </location>
</feature>
<name>A0A841P3K5_9HYPH</name>
<dbReference type="EMBL" id="JACHEF010000001">
    <property type="protein sequence ID" value="MBB6407448.1"/>
    <property type="molecule type" value="Genomic_DNA"/>
</dbReference>
<comment type="caution">
    <text evidence="2">The sequence shown here is derived from an EMBL/GenBank/DDBJ whole genome shotgun (WGS) entry which is preliminary data.</text>
</comment>
<keyword evidence="3" id="KW-1185">Reference proteome</keyword>
<protein>
    <submittedName>
        <fullName evidence="2">Uncharacterized protein</fullName>
    </submittedName>
</protein>
<feature type="chain" id="PRO_5032821698" evidence="1">
    <location>
        <begin position="28"/>
        <end position="218"/>
    </location>
</feature>
<evidence type="ECO:0000313" key="3">
    <source>
        <dbReference type="Proteomes" id="UP000556329"/>
    </source>
</evidence>
<organism evidence="2 3">
    <name type="scientific">Mesorhizobium sangaii</name>
    <dbReference type="NCBI Taxonomy" id="505389"/>
    <lineage>
        <taxon>Bacteria</taxon>
        <taxon>Pseudomonadati</taxon>
        <taxon>Pseudomonadota</taxon>
        <taxon>Alphaproteobacteria</taxon>
        <taxon>Hyphomicrobiales</taxon>
        <taxon>Phyllobacteriaceae</taxon>
        <taxon>Mesorhizobium</taxon>
    </lineage>
</organism>
<dbReference type="RefSeq" id="WP_184870689.1">
    <property type="nucleotide sequence ID" value="NZ_JACHEF010000001.1"/>
</dbReference>
<dbReference type="Proteomes" id="UP000556329">
    <property type="component" value="Unassembled WGS sequence"/>
</dbReference>
<proteinExistence type="predicted"/>
<reference evidence="2 3" key="1">
    <citation type="submission" date="2020-08" db="EMBL/GenBank/DDBJ databases">
        <title>Genomic Encyclopedia of Type Strains, Phase IV (KMG-IV): sequencing the most valuable type-strain genomes for metagenomic binning, comparative biology and taxonomic classification.</title>
        <authorList>
            <person name="Goeker M."/>
        </authorList>
    </citation>
    <scope>NUCLEOTIDE SEQUENCE [LARGE SCALE GENOMIC DNA]</scope>
    <source>
        <strain evidence="2 3">DSM 100039</strain>
    </source>
</reference>
<gene>
    <name evidence="2" type="ORF">HNQ71_000092</name>
</gene>
<dbReference type="AlphaFoldDB" id="A0A841P3K5"/>
<keyword evidence="1" id="KW-0732">Signal</keyword>
<sequence length="218" mass="23214">MTMITRRAALGAIASIPAIGGSIAAPAAPGLSPITTSLQDALLACQSAEDQYSACHARETAIAEALGDRLFPKWTAPGGVRSIWSHRPKPFGSSAELEAEIARKLGRVEESFASSMMDRAAYNRWMADIATARSEGLTSLRQQEAYVKASGYVEAFNESDEAFEEARAALAAVMIHPCETIEDVRAKAACIIRTHQRVGVDVDGDDLVACLSSLCEVA</sequence>
<evidence type="ECO:0000256" key="1">
    <source>
        <dbReference type="SAM" id="SignalP"/>
    </source>
</evidence>